<dbReference type="Pfam" id="PF03860">
    <property type="entry name" value="Csp"/>
    <property type="match status" value="1"/>
</dbReference>
<dbReference type="OrthoDB" id="5396211at2"/>
<dbReference type="EMBL" id="FPBZ01000005">
    <property type="protein sequence ID" value="SFU48584.1"/>
    <property type="molecule type" value="Genomic_DNA"/>
</dbReference>
<dbReference type="CDD" id="cd08026">
    <property type="entry name" value="DUF326"/>
    <property type="match status" value="1"/>
</dbReference>
<gene>
    <name evidence="1" type="ORF">SAMN05216417_1054</name>
</gene>
<dbReference type="InterPro" id="IPR044543">
    <property type="entry name" value="YHJQ-like"/>
</dbReference>
<dbReference type="AlphaFoldDB" id="A0A1I7GJG5"/>
<dbReference type="Gene3D" id="1.20.1270.360">
    <property type="match status" value="1"/>
</dbReference>
<dbReference type="InterPro" id="IPR005560">
    <property type="entry name" value="Csp_YhjQ"/>
</dbReference>
<dbReference type="PANTHER" id="PTHR37310">
    <property type="entry name" value="CYTOPLASMIC PROTEIN-RELATED"/>
    <property type="match status" value="1"/>
</dbReference>
<evidence type="ECO:0000313" key="2">
    <source>
        <dbReference type="Proteomes" id="UP000182649"/>
    </source>
</evidence>
<protein>
    <recommendedName>
        <fullName evidence="3">Ferredoxin</fullName>
    </recommendedName>
</protein>
<dbReference type="Proteomes" id="UP000182649">
    <property type="component" value="Unassembled WGS sequence"/>
</dbReference>
<accession>A0A1I7GJG5</accession>
<evidence type="ECO:0008006" key="3">
    <source>
        <dbReference type="Google" id="ProtNLM"/>
    </source>
</evidence>
<evidence type="ECO:0000313" key="1">
    <source>
        <dbReference type="EMBL" id="SFU48584.1"/>
    </source>
</evidence>
<sequence>MPSTIDPKMQSCIDACNRCYQTCLHEAMTHCLESGGKHVAPDHMRLMLNCAEICQASINFMLSSSVFSNQVCRVCAEVCDACAKSCEQLSGMEECARVCRECAESCRQMAS</sequence>
<proteinExistence type="predicted"/>
<dbReference type="PANTHER" id="PTHR37310:SF1">
    <property type="entry name" value="CYTOPLASMIC PROTEIN"/>
    <property type="match status" value="1"/>
</dbReference>
<organism evidence="1 2">
    <name type="scientific">Nitrosospira multiformis</name>
    <dbReference type="NCBI Taxonomy" id="1231"/>
    <lineage>
        <taxon>Bacteria</taxon>
        <taxon>Pseudomonadati</taxon>
        <taxon>Pseudomonadota</taxon>
        <taxon>Betaproteobacteria</taxon>
        <taxon>Nitrosomonadales</taxon>
        <taxon>Nitrosomonadaceae</taxon>
        <taxon>Nitrosospira</taxon>
    </lineage>
</organism>
<name>A0A1I7GJG5_9PROT</name>
<reference evidence="1 2" key="1">
    <citation type="submission" date="2016-10" db="EMBL/GenBank/DDBJ databases">
        <authorList>
            <person name="de Groot N.N."/>
        </authorList>
    </citation>
    <scope>NUCLEOTIDE SEQUENCE [LARGE SCALE GENOMIC DNA]</scope>
    <source>
        <strain evidence="1 2">Nl14</strain>
    </source>
</reference>